<comment type="caution">
    <text evidence="3">The sequence shown here is derived from an EMBL/GenBank/DDBJ whole genome shotgun (WGS) entry which is preliminary data.</text>
</comment>
<keyword evidence="4" id="KW-1185">Reference proteome</keyword>
<dbReference type="SMART" id="SM00028">
    <property type="entry name" value="TPR"/>
    <property type="match status" value="3"/>
</dbReference>
<dbReference type="PANTHER" id="PTHR46512">
    <property type="entry name" value="PEPTIDYLPROLYL ISOMERASE"/>
    <property type="match status" value="1"/>
</dbReference>
<feature type="compositionally biased region" description="Basic and acidic residues" evidence="2">
    <location>
        <begin position="259"/>
        <end position="270"/>
    </location>
</feature>
<proteinExistence type="predicted"/>
<dbReference type="InterPro" id="IPR011990">
    <property type="entry name" value="TPR-like_helical_dom_sf"/>
</dbReference>
<evidence type="ECO:0008006" key="5">
    <source>
        <dbReference type="Google" id="ProtNLM"/>
    </source>
</evidence>
<feature type="repeat" description="TPR" evidence="1">
    <location>
        <begin position="384"/>
        <end position="417"/>
    </location>
</feature>
<dbReference type="SUPFAM" id="SSF48452">
    <property type="entry name" value="TPR-like"/>
    <property type="match status" value="1"/>
</dbReference>
<dbReference type="InterPro" id="IPR019734">
    <property type="entry name" value="TPR_rpt"/>
</dbReference>
<evidence type="ECO:0000256" key="2">
    <source>
        <dbReference type="SAM" id="MobiDB-lite"/>
    </source>
</evidence>
<dbReference type="PROSITE" id="PS50005">
    <property type="entry name" value="TPR"/>
    <property type="match status" value="1"/>
</dbReference>
<accession>A0A9D3Q8S1</accession>
<dbReference type="InterPro" id="IPR050754">
    <property type="entry name" value="FKBP4/5/8-like"/>
</dbReference>
<reference evidence="3" key="1">
    <citation type="submission" date="2021-01" db="EMBL/GenBank/DDBJ databases">
        <authorList>
            <person name="Zahm M."/>
            <person name="Roques C."/>
            <person name="Cabau C."/>
            <person name="Klopp C."/>
            <person name="Donnadieu C."/>
            <person name="Jouanno E."/>
            <person name="Lampietro C."/>
            <person name="Louis A."/>
            <person name="Herpin A."/>
            <person name="Echchiki A."/>
            <person name="Berthelot C."/>
            <person name="Parey E."/>
            <person name="Roest-Crollius H."/>
            <person name="Braasch I."/>
            <person name="Postlethwait J."/>
            <person name="Bobe J."/>
            <person name="Montfort J."/>
            <person name="Bouchez O."/>
            <person name="Begum T."/>
            <person name="Mejri S."/>
            <person name="Adams A."/>
            <person name="Chen W.-J."/>
            <person name="Guiguen Y."/>
        </authorList>
    </citation>
    <scope>NUCLEOTIDE SEQUENCE</scope>
    <source>
        <strain evidence="3">YG-15Mar2019-1</strain>
        <tissue evidence="3">Brain</tissue>
    </source>
</reference>
<dbReference type="Proteomes" id="UP001046870">
    <property type="component" value="Chromosome 5"/>
</dbReference>
<name>A0A9D3Q8S1_MEGAT</name>
<dbReference type="AlphaFoldDB" id="A0A9D3Q8S1"/>
<keyword evidence="1" id="KW-0802">TPR repeat</keyword>
<dbReference type="EMBL" id="JAFDVH010000005">
    <property type="protein sequence ID" value="KAG7477527.1"/>
    <property type="molecule type" value="Genomic_DNA"/>
</dbReference>
<organism evidence="3 4">
    <name type="scientific">Megalops atlanticus</name>
    <name type="common">Tarpon</name>
    <name type="synonym">Clupea gigantea</name>
    <dbReference type="NCBI Taxonomy" id="7932"/>
    <lineage>
        <taxon>Eukaryota</taxon>
        <taxon>Metazoa</taxon>
        <taxon>Chordata</taxon>
        <taxon>Craniata</taxon>
        <taxon>Vertebrata</taxon>
        <taxon>Euteleostomi</taxon>
        <taxon>Actinopterygii</taxon>
        <taxon>Neopterygii</taxon>
        <taxon>Teleostei</taxon>
        <taxon>Elopiformes</taxon>
        <taxon>Megalopidae</taxon>
        <taxon>Megalops</taxon>
    </lineage>
</organism>
<sequence length="447" mass="48302">MSECTSGLDVFSSDIGAHLPAMKTVHEWEAEGGDSNSAITSWVSVCPGGLCKVLRRRNQERGVGDQTPKMGSLCKIRVQVKTDRCPDTQTQDLPCGEVTNAAAQAASYPRSQTSALQVPLNTWAFVRLGEGQCDIIEGCVEGMKAGEKCELLVTAVESDSKPKPGLAQPSDAGTGELCTTKDGLAAQGRPHDSPLCFAVELHSFTPGWESWEMTPGEKWAWVKGHRERGGQRFREGDVWGAADCYSRALKLLITLKGEKGGEKHGKKGGEEEGGEIKGVIQEKEEGESRGDGGGQDEVEGEQRNKTGVEGASKVTDSVTRSEKTVPENMLKTFPEEECTLSEEEYNTVKAGLHCNLSLCQLRLGQPAKAQQSSSKATELDPTSVKAWYRLGQACSQIGELAMARAALKRVLELQPGSASALKSLREVEARERDLDSKLGKRLSKMFT</sequence>
<protein>
    <recommendedName>
        <fullName evidence="5">Peptidylprolyl isomerase</fullName>
    </recommendedName>
</protein>
<gene>
    <name evidence="3" type="ORF">MATL_G00070540</name>
</gene>
<dbReference type="PANTHER" id="PTHR46512:SF10">
    <property type="entry name" value="FK506-BINDING PROTEIN-LIKE"/>
    <property type="match status" value="1"/>
</dbReference>
<evidence type="ECO:0000256" key="1">
    <source>
        <dbReference type="PROSITE-ProRule" id="PRU00339"/>
    </source>
</evidence>
<dbReference type="OrthoDB" id="433738at2759"/>
<feature type="region of interest" description="Disordered" evidence="2">
    <location>
        <begin position="259"/>
        <end position="325"/>
    </location>
</feature>
<dbReference type="InterPro" id="IPR046357">
    <property type="entry name" value="PPIase_dom_sf"/>
</dbReference>
<dbReference type="Gene3D" id="3.10.50.40">
    <property type="match status" value="1"/>
</dbReference>
<dbReference type="GO" id="GO:0003755">
    <property type="term" value="F:peptidyl-prolyl cis-trans isomerase activity"/>
    <property type="evidence" value="ECO:0007669"/>
    <property type="project" value="InterPro"/>
</dbReference>
<dbReference type="Gene3D" id="1.25.40.10">
    <property type="entry name" value="Tetratricopeptide repeat domain"/>
    <property type="match status" value="2"/>
</dbReference>
<evidence type="ECO:0000313" key="4">
    <source>
        <dbReference type="Proteomes" id="UP001046870"/>
    </source>
</evidence>
<feature type="compositionally biased region" description="Basic and acidic residues" evidence="2">
    <location>
        <begin position="280"/>
        <end position="290"/>
    </location>
</feature>
<dbReference type="Pfam" id="PF14559">
    <property type="entry name" value="TPR_19"/>
    <property type="match status" value="1"/>
</dbReference>
<evidence type="ECO:0000313" key="3">
    <source>
        <dbReference type="EMBL" id="KAG7477527.1"/>
    </source>
</evidence>